<evidence type="ECO:0000313" key="2">
    <source>
        <dbReference type="Proteomes" id="UP000242951"/>
    </source>
</evidence>
<dbReference type="EMBL" id="LELG01000142">
    <property type="protein sequence ID" value="KMQ80173.1"/>
    <property type="molecule type" value="Genomic_DNA"/>
</dbReference>
<reference evidence="1 2" key="1">
    <citation type="submission" date="2015-06" db="EMBL/GenBank/DDBJ databases">
        <title>Comparative genomics of Burkholderia leaf nodule symbionts.</title>
        <authorList>
            <person name="Carlier A."/>
            <person name="Eberl L."/>
            <person name="Pinto-Carbo M."/>
        </authorList>
    </citation>
    <scope>NUCLEOTIDE SEQUENCE [LARGE SCALE GENOMIC DNA]</scope>
    <source>
        <strain evidence="1 2">UZHbot3</strain>
    </source>
</reference>
<accession>A0ABR5HL94</accession>
<evidence type="ECO:0000313" key="1">
    <source>
        <dbReference type="EMBL" id="KMQ80173.1"/>
    </source>
</evidence>
<dbReference type="Gene3D" id="3.20.20.70">
    <property type="entry name" value="Aldolase class I"/>
    <property type="match status" value="1"/>
</dbReference>
<sequence>MLFFSCCRSPINALTNTEYGGSCENRMRFPLEIFDAVRVAFPADKPSRRACFRNGLGRGLLEYRRYDCLRNRDEEARRRLGRCIVGWRVAVAKDITLEPGYQVSFALAVARGGGTRCDCLRAAAVLGGRSRASRSICSATSLSVNGKTPPKLSDDAAGVYNINLCVAFHTLAREEEEERDVFEAAAFFACAPSMGAHSWVQVPAINWSQRMKRSATAKG</sequence>
<keyword evidence="2" id="KW-1185">Reference proteome</keyword>
<proteinExistence type="predicted"/>
<dbReference type="Proteomes" id="UP000242951">
    <property type="component" value="Unassembled WGS sequence"/>
</dbReference>
<dbReference type="SUPFAM" id="SSF51395">
    <property type="entry name" value="FMN-linked oxidoreductases"/>
    <property type="match status" value="1"/>
</dbReference>
<organism evidence="1 2">
    <name type="scientific">Candidatus Burkholderia pumila</name>
    <dbReference type="NCBI Taxonomy" id="1090375"/>
    <lineage>
        <taxon>Bacteria</taxon>
        <taxon>Pseudomonadati</taxon>
        <taxon>Pseudomonadota</taxon>
        <taxon>Betaproteobacteria</taxon>
        <taxon>Burkholderiales</taxon>
        <taxon>Burkholderiaceae</taxon>
        <taxon>Burkholderia</taxon>
    </lineage>
</organism>
<name>A0ABR5HL94_9BURK</name>
<dbReference type="InterPro" id="IPR013785">
    <property type="entry name" value="Aldolase_TIM"/>
</dbReference>
<gene>
    <name evidence="1" type="ORF">BPMI_02929c</name>
</gene>
<protein>
    <submittedName>
        <fullName evidence="1">NADH:flavin oxidoreductase, Old Yellow Enzyme family</fullName>
    </submittedName>
</protein>
<comment type="caution">
    <text evidence="1">The sequence shown here is derived from an EMBL/GenBank/DDBJ whole genome shotgun (WGS) entry which is preliminary data.</text>
</comment>